<evidence type="ECO:0000313" key="2">
    <source>
        <dbReference type="Proteomes" id="UP000019140"/>
    </source>
</evidence>
<comment type="caution">
    <text evidence="1">The sequence shown here is derived from an EMBL/GenBank/DDBJ whole genome shotgun (WGS) entry which is preliminary data.</text>
</comment>
<accession>W4LZZ9</accession>
<dbReference type="AlphaFoldDB" id="W4LZZ9"/>
<dbReference type="SUPFAM" id="SSF56935">
    <property type="entry name" value="Porins"/>
    <property type="match status" value="1"/>
</dbReference>
<keyword evidence="2" id="KW-1185">Reference proteome</keyword>
<dbReference type="HOGENOM" id="CLU_753934_0_0_7"/>
<name>W4LZZ9_9BACT</name>
<dbReference type="PATRIC" id="fig|1429439.4.peg.5639"/>
<dbReference type="Proteomes" id="UP000019140">
    <property type="component" value="Unassembled WGS sequence"/>
</dbReference>
<organism evidence="1 2">
    <name type="scientific">Candidatus Entotheonella gemina</name>
    <dbReference type="NCBI Taxonomy" id="1429439"/>
    <lineage>
        <taxon>Bacteria</taxon>
        <taxon>Pseudomonadati</taxon>
        <taxon>Nitrospinota/Tectimicrobiota group</taxon>
        <taxon>Candidatus Tectimicrobiota</taxon>
        <taxon>Candidatus Entotheonellia</taxon>
        <taxon>Candidatus Entotheonellales</taxon>
        <taxon>Candidatus Entotheonellaceae</taxon>
        <taxon>Candidatus Entotheonella</taxon>
    </lineage>
</organism>
<protein>
    <submittedName>
        <fullName evidence="1">Uncharacterized protein</fullName>
    </submittedName>
</protein>
<sequence length="393" mass="44267">MQRIGYCTLRRISTVILLWGVLILWTHPALSEPYLAVRGGYKCSQCHNNITGGGKRNGFGLIYTQTTLPHKIISASTLQRILSPAGASSADPNYGTFITNTFADFLSFGGDLRVENRTRFSEGPLETTNSLDVTEANLYIEALILRDFLSFYIDERLGPNAASSREVFGLIRTPRWWNFYVKGGKFLLPYGWRLQDDSAFIRDRTGINYATPDTGVEFGLEPGPLTFSMALTNGAGGGSDNNLFKQITLRAETVFRHWRAGWSFAYNDTDAARRVMYGPFAGFTLGRLTLLGEVDVIEDRMAESGETIKQLAVFSSLNVLLTRGVNFKLSYELLDPNRSDNSKNDKRTRLTIGLEPFLTQFLQVRLFYRLNDGIPQRPIERADEVVVEFHLFF</sequence>
<proteinExistence type="predicted"/>
<dbReference type="EMBL" id="AZHX01001423">
    <property type="protein sequence ID" value="ETX03505.1"/>
    <property type="molecule type" value="Genomic_DNA"/>
</dbReference>
<gene>
    <name evidence="1" type="ORF">ETSY2_33280</name>
</gene>
<reference evidence="1 2" key="1">
    <citation type="journal article" date="2014" name="Nature">
        <title>An environmental bacterial taxon with a large and distinct metabolic repertoire.</title>
        <authorList>
            <person name="Wilson M.C."/>
            <person name="Mori T."/>
            <person name="Ruckert C."/>
            <person name="Uria A.R."/>
            <person name="Helf M.J."/>
            <person name="Takada K."/>
            <person name="Gernert C."/>
            <person name="Steffens U.A."/>
            <person name="Heycke N."/>
            <person name="Schmitt S."/>
            <person name="Rinke C."/>
            <person name="Helfrich E.J."/>
            <person name="Brachmann A.O."/>
            <person name="Gurgui C."/>
            <person name="Wakimoto T."/>
            <person name="Kracht M."/>
            <person name="Crusemann M."/>
            <person name="Hentschel U."/>
            <person name="Abe I."/>
            <person name="Matsunaga S."/>
            <person name="Kalinowski J."/>
            <person name="Takeyama H."/>
            <person name="Piel J."/>
        </authorList>
    </citation>
    <scope>NUCLEOTIDE SEQUENCE [LARGE SCALE GENOMIC DNA]</scope>
    <source>
        <strain evidence="2">TSY2</strain>
    </source>
</reference>
<evidence type="ECO:0000313" key="1">
    <source>
        <dbReference type="EMBL" id="ETX03505.1"/>
    </source>
</evidence>